<reference evidence="1" key="1">
    <citation type="submission" date="2021-08" db="EMBL/GenBank/DDBJ databases">
        <authorList>
            <person name="Stevens D.C."/>
        </authorList>
    </citation>
    <scope>NUCLEOTIDE SEQUENCE</scope>
    <source>
        <strain evidence="1">DSM 53165</strain>
    </source>
</reference>
<dbReference type="EMBL" id="JAIRAU010000006">
    <property type="protein sequence ID" value="MBZ5709484.1"/>
    <property type="molecule type" value="Genomic_DNA"/>
</dbReference>
<proteinExistence type="predicted"/>
<accession>A0ABS7TMN4</accession>
<sequence length="405" mass="44538">MRAWNVICNPGRQPGAVMHHREIHLPHVLQTSFVVRERDTRGAPVELDAAPQVVRVELQRGELTLGVTVAPAELEPSLAALPGAGRTCVLRDLDGPPAAAELAPLLYVALQRARVWRRSAVVSHDPRLAAAPLQLSALARGELRAATLDAAMHRLHAACDDDGRALLISRYVAEATAGLTRHAEAFAGNAWCRAVHADRLAREQYVAALANTHQYVRYTPRLLARAISVCDDESLRDHFTRHFRGEQKHDRLIEADLRYLDADVDFVVHAMVPWGPTLAFMAVQESMVAFHEDLACFIAAPFVAEGLAAHVGPTVLAPLAGNIRRWGYREPARATRFLVSHTREDGGDDGHWNATLAVLARLLRDDTTQQRFLAALHLAADAFTASYDAYADYLTLFTPPLFADP</sequence>
<dbReference type="InterPro" id="IPR016084">
    <property type="entry name" value="Haem_Oase-like_multi-hlx"/>
</dbReference>
<dbReference type="Proteomes" id="UP001139031">
    <property type="component" value="Unassembled WGS sequence"/>
</dbReference>
<gene>
    <name evidence="1" type="ORF">K7C98_09450</name>
</gene>
<evidence type="ECO:0000313" key="1">
    <source>
        <dbReference type="EMBL" id="MBZ5709484.1"/>
    </source>
</evidence>
<dbReference type="SUPFAM" id="SSF48613">
    <property type="entry name" value="Heme oxygenase-like"/>
    <property type="match status" value="1"/>
</dbReference>
<dbReference type="Gene3D" id="1.20.910.10">
    <property type="entry name" value="Heme oxygenase-like"/>
    <property type="match status" value="1"/>
</dbReference>
<name>A0ABS7TMN4_9BACT</name>
<evidence type="ECO:0000313" key="2">
    <source>
        <dbReference type="Proteomes" id="UP001139031"/>
    </source>
</evidence>
<comment type="caution">
    <text evidence="1">The sequence shown here is derived from an EMBL/GenBank/DDBJ whole genome shotgun (WGS) entry which is preliminary data.</text>
</comment>
<organism evidence="1 2">
    <name type="scientific">Nannocystis pusilla</name>
    <dbReference type="NCBI Taxonomy" id="889268"/>
    <lineage>
        <taxon>Bacteria</taxon>
        <taxon>Pseudomonadati</taxon>
        <taxon>Myxococcota</taxon>
        <taxon>Polyangia</taxon>
        <taxon>Nannocystales</taxon>
        <taxon>Nannocystaceae</taxon>
        <taxon>Nannocystis</taxon>
    </lineage>
</organism>
<protein>
    <recommendedName>
        <fullName evidence="3">Thiaminase-2/PQQC domain-containing protein</fullName>
    </recommendedName>
</protein>
<keyword evidence="2" id="KW-1185">Reference proteome</keyword>
<evidence type="ECO:0008006" key="3">
    <source>
        <dbReference type="Google" id="ProtNLM"/>
    </source>
</evidence>